<keyword evidence="9 13" id="KW-1133">Transmembrane helix</keyword>
<feature type="domain" description="Cytochrome b561 bacterial/Ni-hydrogenase" evidence="14">
    <location>
        <begin position="10"/>
        <end position="179"/>
    </location>
</feature>
<dbReference type="AlphaFoldDB" id="A0A0H2MD04"/>
<dbReference type="EMBL" id="LAQL01000008">
    <property type="protein sequence ID" value="KLN60253.1"/>
    <property type="molecule type" value="Genomic_DNA"/>
</dbReference>
<keyword evidence="7" id="KW-0479">Metal-binding</keyword>
<keyword evidence="4" id="KW-1003">Cell membrane</keyword>
<dbReference type="STRING" id="1489064.WH96_13825"/>
<keyword evidence="8" id="KW-0249">Electron transport</keyword>
<feature type="transmembrane region" description="Helical" evidence="13">
    <location>
        <begin position="92"/>
        <end position="111"/>
    </location>
</feature>
<evidence type="ECO:0000256" key="13">
    <source>
        <dbReference type="SAM" id="Phobius"/>
    </source>
</evidence>
<comment type="similarity">
    <text evidence="12">Belongs to the cytochrome b561 family.</text>
</comment>
<dbReference type="GO" id="GO:0005886">
    <property type="term" value="C:plasma membrane"/>
    <property type="evidence" value="ECO:0007669"/>
    <property type="project" value="UniProtKB-SubCell"/>
</dbReference>
<evidence type="ECO:0000313" key="15">
    <source>
        <dbReference type="EMBL" id="KLN60253.1"/>
    </source>
</evidence>
<name>A0A0H2MD04_9PROT</name>
<evidence type="ECO:0000256" key="9">
    <source>
        <dbReference type="ARBA" id="ARBA00022989"/>
    </source>
</evidence>
<evidence type="ECO:0000256" key="5">
    <source>
        <dbReference type="ARBA" id="ARBA00022617"/>
    </source>
</evidence>
<reference evidence="15 16" key="1">
    <citation type="submission" date="2015-03" db="EMBL/GenBank/DDBJ databases">
        <title>Genome Sequence of Kiloniella spongiae MEBiC09566, isolated from a marine sponge.</title>
        <authorList>
            <person name="Shao Z."/>
            <person name="Wang L."/>
            <person name="Li X."/>
        </authorList>
    </citation>
    <scope>NUCLEOTIDE SEQUENCE [LARGE SCALE GENOMIC DNA]</scope>
    <source>
        <strain evidence="15 16">MEBiC09566</strain>
    </source>
</reference>
<feature type="transmembrane region" description="Helical" evidence="13">
    <location>
        <begin position="144"/>
        <end position="164"/>
    </location>
</feature>
<dbReference type="Gene3D" id="1.20.950.20">
    <property type="entry name" value="Transmembrane di-heme cytochromes, Chain C"/>
    <property type="match status" value="1"/>
</dbReference>
<evidence type="ECO:0000256" key="1">
    <source>
        <dbReference type="ARBA" id="ARBA00001970"/>
    </source>
</evidence>
<dbReference type="PANTHER" id="PTHR30529">
    <property type="entry name" value="CYTOCHROME B561"/>
    <property type="match status" value="1"/>
</dbReference>
<dbReference type="PANTHER" id="PTHR30529:SF1">
    <property type="entry name" value="CYTOCHROME B561 HOMOLOG 2"/>
    <property type="match status" value="1"/>
</dbReference>
<evidence type="ECO:0000256" key="2">
    <source>
        <dbReference type="ARBA" id="ARBA00004651"/>
    </source>
</evidence>
<dbReference type="InterPro" id="IPR011577">
    <property type="entry name" value="Cyt_b561_bac/Ni-Hgenase"/>
</dbReference>
<comment type="cofactor">
    <cofactor evidence="1">
        <name>heme b</name>
        <dbReference type="ChEBI" id="CHEBI:60344"/>
    </cofactor>
</comment>
<keyword evidence="11 13" id="KW-0472">Membrane</keyword>
<evidence type="ECO:0000256" key="6">
    <source>
        <dbReference type="ARBA" id="ARBA00022692"/>
    </source>
</evidence>
<keyword evidence="5" id="KW-0349">Heme</keyword>
<keyword evidence="6 13" id="KW-0812">Transmembrane</keyword>
<dbReference type="InterPro" id="IPR016174">
    <property type="entry name" value="Di-haem_cyt_TM"/>
</dbReference>
<evidence type="ECO:0000256" key="12">
    <source>
        <dbReference type="ARBA" id="ARBA00037975"/>
    </source>
</evidence>
<dbReference type="Pfam" id="PF01292">
    <property type="entry name" value="Ni_hydr_CYTB"/>
    <property type="match status" value="1"/>
</dbReference>
<dbReference type="SUPFAM" id="SSF81342">
    <property type="entry name" value="Transmembrane di-heme cytochromes"/>
    <property type="match status" value="1"/>
</dbReference>
<accession>A0A0H2MD04</accession>
<gene>
    <name evidence="15" type="ORF">WH96_13825</name>
</gene>
<keyword evidence="16" id="KW-1185">Reference proteome</keyword>
<dbReference type="GO" id="GO:0009055">
    <property type="term" value="F:electron transfer activity"/>
    <property type="evidence" value="ECO:0007669"/>
    <property type="project" value="InterPro"/>
</dbReference>
<sequence>MMIRNSTDSYGLVSKLLHSLIAFSIIGLIGLGWWMVGLSYYDAWYHAGLELHRAIGICVLVLASVFAIWKMISPSPGLQKSLKPMEKVGAKVVHIILLLSMFVIPLTGYAISTSSGSGFTFFGLFDIPSLTAITDATRDLAISLHYYTAYGLIVVALLHAGAAIKHQFIDKKGTLKRMF</sequence>
<comment type="subcellular location">
    <subcellularLocation>
        <location evidence="2">Cell membrane</location>
        <topology evidence="2">Multi-pass membrane protein</topology>
    </subcellularLocation>
</comment>
<evidence type="ECO:0000313" key="16">
    <source>
        <dbReference type="Proteomes" id="UP000035444"/>
    </source>
</evidence>
<evidence type="ECO:0000256" key="3">
    <source>
        <dbReference type="ARBA" id="ARBA00022448"/>
    </source>
</evidence>
<feature type="transmembrane region" description="Helical" evidence="13">
    <location>
        <begin position="54"/>
        <end position="72"/>
    </location>
</feature>
<evidence type="ECO:0000256" key="11">
    <source>
        <dbReference type="ARBA" id="ARBA00023136"/>
    </source>
</evidence>
<evidence type="ECO:0000256" key="8">
    <source>
        <dbReference type="ARBA" id="ARBA00022982"/>
    </source>
</evidence>
<dbReference type="GO" id="GO:0046872">
    <property type="term" value="F:metal ion binding"/>
    <property type="evidence" value="ECO:0007669"/>
    <property type="project" value="UniProtKB-KW"/>
</dbReference>
<dbReference type="InterPro" id="IPR052168">
    <property type="entry name" value="Cytochrome_b561_oxidase"/>
</dbReference>
<feature type="transmembrane region" description="Helical" evidence="13">
    <location>
        <begin position="12"/>
        <end position="34"/>
    </location>
</feature>
<proteinExistence type="inferred from homology"/>
<protein>
    <recommendedName>
        <fullName evidence="14">Cytochrome b561 bacterial/Ni-hydrogenase domain-containing protein</fullName>
    </recommendedName>
</protein>
<evidence type="ECO:0000256" key="7">
    <source>
        <dbReference type="ARBA" id="ARBA00022723"/>
    </source>
</evidence>
<dbReference type="GO" id="GO:0022904">
    <property type="term" value="P:respiratory electron transport chain"/>
    <property type="evidence" value="ECO:0007669"/>
    <property type="project" value="InterPro"/>
</dbReference>
<organism evidence="15 16">
    <name type="scientific">Kiloniella spongiae</name>
    <dbReference type="NCBI Taxonomy" id="1489064"/>
    <lineage>
        <taxon>Bacteria</taxon>
        <taxon>Pseudomonadati</taxon>
        <taxon>Pseudomonadota</taxon>
        <taxon>Alphaproteobacteria</taxon>
        <taxon>Rhodospirillales</taxon>
        <taxon>Kiloniellaceae</taxon>
        <taxon>Kiloniella</taxon>
    </lineage>
</organism>
<evidence type="ECO:0000256" key="10">
    <source>
        <dbReference type="ARBA" id="ARBA00023004"/>
    </source>
</evidence>
<evidence type="ECO:0000259" key="14">
    <source>
        <dbReference type="Pfam" id="PF01292"/>
    </source>
</evidence>
<keyword evidence="3" id="KW-0813">Transport</keyword>
<evidence type="ECO:0000256" key="4">
    <source>
        <dbReference type="ARBA" id="ARBA00022475"/>
    </source>
</evidence>
<keyword evidence="10" id="KW-0408">Iron</keyword>
<dbReference type="Proteomes" id="UP000035444">
    <property type="component" value="Unassembled WGS sequence"/>
</dbReference>
<dbReference type="GO" id="GO:0020037">
    <property type="term" value="F:heme binding"/>
    <property type="evidence" value="ECO:0007669"/>
    <property type="project" value="TreeGrafter"/>
</dbReference>
<comment type="caution">
    <text evidence="15">The sequence shown here is derived from an EMBL/GenBank/DDBJ whole genome shotgun (WGS) entry which is preliminary data.</text>
</comment>